<gene>
    <name evidence="1" type="ORF">M6B38_153150</name>
</gene>
<sequence length="104" mass="11244">MKKEGAETWGVTRTEVDAWSREGRRMLSTTFHGGAVDDVPCGWLSATAALGDVEAKRGGRSRIVLVRCPGLPHPGEPTQGRRWDGGFTGRLRCGWPRAAATPGR</sequence>
<name>A0AAX6F6F3_IRIPA</name>
<organism evidence="1 2">
    <name type="scientific">Iris pallida</name>
    <name type="common">Sweet iris</name>
    <dbReference type="NCBI Taxonomy" id="29817"/>
    <lineage>
        <taxon>Eukaryota</taxon>
        <taxon>Viridiplantae</taxon>
        <taxon>Streptophyta</taxon>
        <taxon>Embryophyta</taxon>
        <taxon>Tracheophyta</taxon>
        <taxon>Spermatophyta</taxon>
        <taxon>Magnoliopsida</taxon>
        <taxon>Liliopsida</taxon>
        <taxon>Asparagales</taxon>
        <taxon>Iridaceae</taxon>
        <taxon>Iridoideae</taxon>
        <taxon>Irideae</taxon>
        <taxon>Iris</taxon>
    </lineage>
</organism>
<dbReference type="EMBL" id="JANAVB010031617">
    <property type="protein sequence ID" value="KAJ6811535.1"/>
    <property type="molecule type" value="Genomic_DNA"/>
</dbReference>
<protein>
    <submittedName>
        <fullName evidence="1">Pollen-specific leucine-rich repeat extensin-like protein 4</fullName>
    </submittedName>
</protein>
<reference evidence="1" key="2">
    <citation type="submission" date="2023-04" db="EMBL/GenBank/DDBJ databases">
        <authorList>
            <person name="Bruccoleri R.E."/>
            <person name="Oakeley E.J."/>
            <person name="Faust A.-M."/>
            <person name="Dessus-Babus S."/>
            <person name="Altorfer M."/>
            <person name="Burckhardt D."/>
            <person name="Oertli M."/>
            <person name="Naumann U."/>
            <person name="Petersen F."/>
            <person name="Wong J."/>
        </authorList>
    </citation>
    <scope>NUCLEOTIDE SEQUENCE</scope>
    <source>
        <strain evidence="1">GSM-AAB239-AS_SAM_17_03QT</strain>
        <tissue evidence="1">Leaf</tissue>
    </source>
</reference>
<comment type="caution">
    <text evidence="1">The sequence shown here is derived from an EMBL/GenBank/DDBJ whole genome shotgun (WGS) entry which is preliminary data.</text>
</comment>
<keyword evidence="2" id="KW-1185">Reference proteome</keyword>
<evidence type="ECO:0000313" key="2">
    <source>
        <dbReference type="Proteomes" id="UP001140949"/>
    </source>
</evidence>
<proteinExistence type="predicted"/>
<accession>A0AAX6F6F3</accession>
<dbReference type="Proteomes" id="UP001140949">
    <property type="component" value="Unassembled WGS sequence"/>
</dbReference>
<reference evidence="1" key="1">
    <citation type="journal article" date="2023" name="GigaByte">
        <title>Genome assembly of the bearded iris, Iris pallida Lam.</title>
        <authorList>
            <person name="Bruccoleri R.E."/>
            <person name="Oakeley E.J."/>
            <person name="Faust A.M.E."/>
            <person name="Altorfer M."/>
            <person name="Dessus-Babus S."/>
            <person name="Burckhardt D."/>
            <person name="Oertli M."/>
            <person name="Naumann U."/>
            <person name="Petersen F."/>
            <person name="Wong J."/>
        </authorList>
    </citation>
    <scope>NUCLEOTIDE SEQUENCE</scope>
    <source>
        <strain evidence="1">GSM-AAB239-AS_SAM_17_03QT</strain>
    </source>
</reference>
<dbReference type="AlphaFoldDB" id="A0AAX6F6F3"/>
<evidence type="ECO:0000313" key="1">
    <source>
        <dbReference type="EMBL" id="KAJ6811535.1"/>
    </source>
</evidence>